<accession>A0A2K4ZIP4</accession>
<dbReference type="EMBL" id="OFSM01000015">
    <property type="protein sequence ID" value="SOY30348.1"/>
    <property type="molecule type" value="Genomic_DNA"/>
</dbReference>
<name>A0A2K4ZIP4_9FIRM</name>
<reference evidence="1 2" key="1">
    <citation type="submission" date="2018-01" db="EMBL/GenBank/DDBJ databases">
        <authorList>
            <person name="Gaut B.S."/>
            <person name="Morton B.R."/>
            <person name="Clegg M.T."/>
            <person name="Duvall M.R."/>
        </authorList>
    </citation>
    <scope>NUCLEOTIDE SEQUENCE [LARGE SCALE GENOMIC DNA]</scope>
    <source>
        <strain evidence="1">GP69</strain>
    </source>
</reference>
<dbReference type="AlphaFoldDB" id="A0A2K4ZIP4"/>
<organism evidence="1 2">
    <name type="scientific">Acetatifactor muris</name>
    <dbReference type="NCBI Taxonomy" id="879566"/>
    <lineage>
        <taxon>Bacteria</taxon>
        <taxon>Bacillati</taxon>
        <taxon>Bacillota</taxon>
        <taxon>Clostridia</taxon>
        <taxon>Lachnospirales</taxon>
        <taxon>Lachnospiraceae</taxon>
        <taxon>Acetatifactor</taxon>
    </lineage>
</organism>
<gene>
    <name evidence="1" type="ORF">AMURIS_03075</name>
</gene>
<sequence>MEVSFFVLMKIFEIWYIGEKEYEEWHLLYSWRG</sequence>
<keyword evidence="2" id="KW-1185">Reference proteome</keyword>
<evidence type="ECO:0000313" key="1">
    <source>
        <dbReference type="EMBL" id="SOY30348.1"/>
    </source>
</evidence>
<dbReference type="Proteomes" id="UP000236311">
    <property type="component" value="Unassembled WGS sequence"/>
</dbReference>
<evidence type="ECO:0000313" key="2">
    <source>
        <dbReference type="Proteomes" id="UP000236311"/>
    </source>
</evidence>
<protein>
    <submittedName>
        <fullName evidence="1">Uncharacterized protein</fullName>
    </submittedName>
</protein>
<proteinExistence type="predicted"/>